<feature type="region of interest" description="Disordered" evidence="1">
    <location>
        <begin position="73"/>
        <end position="95"/>
    </location>
</feature>
<protein>
    <submittedName>
        <fullName evidence="2">Uncharacterized protein</fullName>
    </submittedName>
</protein>
<dbReference type="AlphaFoldDB" id="A0A8S1M4J4"/>
<gene>
    <name evidence="2" type="ORF">PPRIM_AZ9-3.1.T0470205</name>
</gene>
<dbReference type="Proteomes" id="UP000688137">
    <property type="component" value="Unassembled WGS sequence"/>
</dbReference>
<reference evidence="2" key="1">
    <citation type="submission" date="2021-01" db="EMBL/GenBank/DDBJ databases">
        <authorList>
            <consortium name="Genoscope - CEA"/>
            <person name="William W."/>
        </authorList>
    </citation>
    <scope>NUCLEOTIDE SEQUENCE</scope>
</reference>
<feature type="compositionally biased region" description="Polar residues" evidence="1">
    <location>
        <begin position="74"/>
        <end position="94"/>
    </location>
</feature>
<comment type="caution">
    <text evidence="2">The sequence shown here is derived from an EMBL/GenBank/DDBJ whole genome shotgun (WGS) entry which is preliminary data.</text>
</comment>
<organism evidence="2 3">
    <name type="scientific">Paramecium primaurelia</name>
    <dbReference type="NCBI Taxonomy" id="5886"/>
    <lineage>
        <taxon>Eukaryota</taxon>
        <taxon>Sar</taxon>
        <taxon>Alveolata</taxon>
        <taxon>Ciliophora</taxon>
        <taxon>Intramacronucleata</taxon>
        <taxon>Oligohymenophorea</taxon>
        <taxon>Peniculida</taxon>
        <taxon>Parameciidae</taxon>
        <taxon>Paramecium</taxon>
    </lineage>
</organism>
<name>A0A8S1M4J4_PARPR</name>
<evidence type="ECO:0000313" key="2">
    <source>
        <dbReference type="EMBL" id="CAD8071486.1"/>
    </source>
</evidence>
<proteinExistence type="predicted"/>
<keyword evidence="3" id="KW-1185">Reference proteome</keyword>
<accession>A0A8S1M4J4</accession>
<evidence type="ECO:0000313" key="3">
    <source>
        <dbReference type="Proteomes" id="UP000688137"/>
    </source>
</evidence>
<evidence type="ECO:0000256" key="1">
    <source>
        <dbReference type="SAM" id="MobiDB-lite"/>
    </source>
</evidence>
<dbReference type="EMBL" id="CAJJDM010000047">
    <property type="protein sequence ID" value="CAD8071486.1"/>
    <property type="molecule type" value="Genomic_DNA"/>
</dbReference>
<sequence length="296" mass="34255">METNQEIVLLKESFLEFINKVLPILKGEVLELFNSKWIPLKKLLSDPSNNASEIFILVSSMSSLKKSNSSFISTNSPNSDCSIQNKQGLTNQSTKSKEQIELKKEITKVKEQANPLYYKELKIEINKNFFLNTPRTRPTSQKDLECNNNTRGYEEDIKAKILRDDIKFLNQLRSAIPEKKTSICINLNLDSKIQDAILQFKKNSSILKTVHERSSEVITPQSPKNVNQESPLLYYHKPMNQYIQNPVIREQLNSDGLKGYSIYSKNGIGQPIQFDNQFQMMVQQYKNNLIYKKLYF</sequence>